<gene>
    <name evidence="1" type="ORF">PHPALM_20647</name>
</gene>
<evidence type="ECO:0000313" key="2">
    <source>
        <dbReference type="Proteomes" id="UP000237271"/>
    </source>
</evidence>
<evidence type="ECO:0000313" key="1">
    <source>
        <dbReference type="EMBL" id="POM63896.1"/>
    </source>
</evidence>
<reference evidence="1 2" key="1">
    <citation type="journal article" date="2017" name="Genome Biol. Evol.">
        <title>Phytophthora megakarya and P. palmivora, closely related causal agents of cacao black pod rot, underwent increases in genome sizes and gene numbers by different mechanisms.</title>
        <authorList>
            <person name="Ali S.S."/>
            <person name="Shao J."/>
            <person name="Lary D.J."/>
            <person name="Kronmiller B."/>
            <person name="Shen D."/>
            <person name="Strem M.D."/>
            <person name="Amoako-Attah I."/>
            <person name="Akrofi A.Y."/>
            <person name="Begoude B.A."/>
            <person name="Ten Hoopen G.M."/>
            <person name="Coulibaly K."/>
            <person name="Kebe B.I."/>
            <person name="Melnick R.L."/>
            <person name="Guiltinan M.J."/>
            <person name="Tyler B.M."/>
            <person name="Meinhardt L.W."/>
            <person name="Bailey B.A."/>
        </authorList>
    </citation>
    <scope>NUCLEOTIDE SEQUENCE [LARGE SCALE GENOMIC DNA]</scope>
    <source>
        <strain evidence="2">sbr112.9</strain>
    </source>
</reference>
<accession>A0A2P4XEC4</accession>
<dbReference type="OrthoDB" id="10438016at2759"/>
<dbReference type="Proteomes" id="UP000237271">
    <property type="component" value="Unassembled WGS sequence"/>
</dbReference>
<keyword evidence="2" id="KW-1185">Reference proteome</keyword>
<name>A0A2P4XEC4_9STRA</name>
<comment type="caution">
    <text evidence="1">The sequence shown here is derived from an EMBL/GenBank/DDBJ whole genome shotgun (WGS) entry which is preliminary data.</text>
</comment>
<sequence>MQELRECMTDAITRHTMALHDVLKQVCIRNRSVDLYKLLSCFSTEAFTDTSNQLQLDIKEVDMTVLSIVQQVLANRAMCPEDGRSKNTSMLSLFLDIIAKSLIRD</sequence>
<proteinExistence type="predicted"/>
<organism evidence="1 2">
    <name type="scientific">Phytophthora palmivora</name>
    <dbReference type="NCBI Taxonomy" id="4796"/>
    <lineage>
        <taxon>Eukaryota</taxon>
        <taxon>Sar</taxon>
        <taxon>Stramenopiles</taxon>
        <taxon>Oomycota</taxon>
        <taxon>Peronosporomycetes</taxon>
        <taxon>Peronosporales</taxon>
        <taxon>Peronosporaceae</taxon>
        <taxon>Phytophthora</taxon>
    </lineage>
</organism>
<dbReference type="EMBL" id="NCKW01011262">
    <property type="protein sequence ID" value="POM63896.1"/>
    <property type="molecule type" value="Genomic_DNA"/>
</dbReference>
<protein>
    <submittedName>
        <fullName evidence="1">Uncharacterized protein</fullName>
    </submittedName>
</protein>
<dbReference type="AlphaFoldDB" id="A0A2P4XEC4"/>